<dbReference type="RefSeq" id="WP_073135502.1">
    <property type="nucleotide sequence ID" value="NZ_FQWQ01000002.1"/>
</dbReference>
<dbReference type="OrthoDB" id="9763270at2"/>
<keyword evidence="6" id="KW-1185">Reference proteome</keyword>
<dbReference type="EMBL" id="FQWQ01000002">
    <property type="protein sequence ID" value="SHH16754.1"/>
    <property type="molecule type" value="Genomic_DNA"/>
</dbReference>
<dbReference type="Gene3D" id="3.20.70.20">
    <property type="match status" value="2"/>
</dbReference>
<dbReference type="PANTHER" id="PTHR43371">
    <property type="entry name" value="VITAMIN B12-DEPENDENT RIBONUCLEOTIDE REDUCTASE"/>
    <property type="match status" value="1"/>
</dbReference>
<comment type="cofactor">
    <cofactor evidence="1">
        <name>adenosylcob(III)alamin</name>
        <dbReference type="ChEBI" id="CHEBI:18408"/>
    </cofactor>
</comment>
<accession>A0A1M5QRK4</accession>
<evidence type="ECO:0000313" key="5">
    <source>
        <dbReference type="EMBL" id="SHH16754.1"/>
    </source>
</evidence>
<name>A0A1M5QRK4_9BACT</name>
<protein>
    <submittedName>
        <fullName evidence="5">Ribonucleoside-diphosphate reductase alpha chain</fullName>
    </submittedName>
</protein>
<dbReference type="Proteomes" id="UP000184212">
    <property type="component" value="Unassembled WGS sequence"/>
</dbReference>
<dbReference type="InterPro" id="IPR050862">
    <property type="entry name" value="RdRp_reductase_class-2"/>
</dbReference>
<keyword evidence="2" id="KW-0846">Cobalamin</keyword>
<dbReference type="SUPFAM" id="SSF51998">
    <property type="entry name" value="PFL-like glycyl radical enzymes"/>
    <property type="match status" value="1"/>
</dbReference>
<keyword evidence="3" id="KW-0560">Oxidoreductase</keyword>
<keyword evidence="4" id="KW-0170">Cobalt</keyword>
<dbReference type="STRING" id="947013.SAMN04488109_2976"/>
<dbReference type="PANTHER" id="PTHR43371:SF1">
    <property type="entry name" value="RIBONUCLEOSIDE-DIPHOSPHATE REDUCTASE"/>
    <property type="match status" value="1"/>
</dbReference>
<organism evidence="5 6">
    <name type="scientific">Chryseolinea serpens</name>
    <dbReference type="NCBI Taxonomy" id="947013"/>
    <lineage>
        <taxon>Bacteria</taxon>
        <taxon>Pseudomonadati</taxon>
        <taxon>Bacteroidota</taxon>
        <taxon>Cytophagia</taxon>
        <taxon>Cytophagales</taxon>
        <taxon>Fulvivirgaceae</taxon>
        <taxon>Chryseolinea</taxon>
    </lineage>
</organism>
<evidence type="ECO:0000256" key="4">
    <source>
        <dbReference type="ARBA" id="ARBA00023285"/>
    </source>
</evidence>
<evidence type="ECO:0000256" key="1">
    <source>
        <dbReference type="ARBA" id="ARBA00001922"/>
    </source>
</evidence>
<sequence length="616" mass="69486">MELNQQILSNLIVYMKYARYLPELHRRESWEEICQRYENMMVEKYPHLRAEIVHWMAYVYERKVLPSMRAMQFAGAAIARNHSRIYNCAYLPVDDIRAFPETLFLLLGGTGVGYSVQYHHVEKLPAIQKADKTKKFLIGDSLEGWADAVKVLLKGYFGLSSFLPEFDYSDIRPKGARLVTAGGKAPGAEPLKLCIAHVQAILDRKADGEKLSPLECHDILCHLANAVLAGGIRRSAMIALFSADDEEMLTCKYGAWWELNEQRGRANNSAVLSRETTTRTQFFDLWKKIELSGSGEPGFYFTNDLDWGTNPCCEIALRPFQFCNLCEVNVSDVSSQEDLNDRARAAAFLGTLQAGFTDFHYLREQWKTTTMQDALIGVGMTGIASQRIDQFDLSEMADVSKHMNMITSAKINIEFAARCTTIKPSGTTSLVLGTSSGIHAWHSDYYLRRVRIGKNEALYSFLHHHHPELLEDDLLNSQQAILCIPQRAPEGSILRNEDVMDILGRIKKFHTEWIRSGFRRGNNGNNVSATVSISAGDWQRVGAWMWENKASYNGLSVLPFDNGNYKQAPFEDIGEEQFMLREKSLRVIDLSQVTEFDDETDHKAEAACAGGACALV</sequence>
<dbReference type="GO" id="GO:0004748">
    <property type="term" value="F:ribonucleoside-diphosphate reductase activity, thioredoxin disulfide as acceptor"/>
    <property type="evidence" value="ECO:0007669"/>
    <property type="project" value="TreeGrafter"/>
</dbReference>
<evidence type="ECO:0000256" key="2">
    <source>
        <dbReference type="ARBA" id="ARBA00022628"/>
    </source>
</evidence>
<reference evidence="5 6" key="1">
    <citation type="submission" date="2016-11" db="EMBL/GenBank/DDBJ databases">
        <authorList>
            <person name="Jaros S."/>
            <person name="Januszkiewicz K."/>
            <person name="Wedrychowicz H."/>
        </authorList>
    </citation>
    <scope>NUCLEOTIDE SEQUENCE [LARGE SCALE GENOMIC DNA]</scope>
    <source>
        <strain evidence="5 6">DSM 24574</strain>
    </source>
</reference>
<gene>
    <name evidence="5" type="ORF">SAMN04488109_2976</name>
</gene>
<evidence type="ECO:0000313" key="6">
    <source>
        <dbReference type="Proteomes" id="UP000184212"/>
    </source>
</evidence>
<dbReference type="GO" id="GO:0031419">
    <property type="term" value="F:cobalamin binding"/>
    <property type="evidence" value="ECO:0007669"/>
    <property type="project" value="UniProtKB-KW"/>
</dbReference>
<proteinExistence type="predicted"/>
<dbReference type="AlphaFoldDB" id="A0A1M5QRK4"/>
<evidence type="ECO:0000256" key="3">
    <source>
        <dbReference type="ARBA" id="ARBA00023002"/>
    </source>
</evidence>